<gene>
    <name evidence="2" type="primary">Calcr</name>
    <name evidence="2" type="ORF">G6Z77_0004914</name>
</gene>
<dbReference type="PROSITE" id="PS50227">
    <property type="entry name" value="G_PROTEIN_RECEP_F2_3"/>
    <property type="match status" value="1"/>
</dbReference>
<feature type="non-terminal residue" evidence="2">
    <location>
        <position position="103"/>
    </location>
</feature>
<feature type="domain" description="G-protein coupled receptors family 2 profile 1" evidence="1">
    <location>
        <begin position="26"/>
        <end position="84"/>
    </location>
</feature>
<sequence>MPGNTTVGSTLLDEELRRILLEREQECMKLKAANTTLPPMEPYCRFTFDGWSCWPNTPAGSTAYIPCPNFITGFDASRKYVSSCRNAIINHLSYRFFFLLMNN</sequence>
<dbReference type="PROSITE" id="PS00649">
    <property type="entry name" value="G_PROTEIN_RECEP_F2_1"/>
    <property type="match status" value="1"/>
</dbReference>
<name>A0A836EMZ6_9HYME</name>
<evidence type="ECO:0000313" key="3">
    <source>
        <dbReference type="Proteomes" id="UP000670152"/>
    </source>
</evidence>
<feature type="non-terminal residue" evidence="2">
    <location>
        <position position="1"/>
    </location>
</feature>
<dbReference type="EMBL" id="JAANIB010011052">
    <property type="protein sequence ID" value="KAG5317079.1"/>
    <property type="molecule type" value="Genomic_DNA"/>
</dbReference>
<dbReference type="PANTHER" id="PTHR45620:SF42">
    <property type="entry name" value="G-PROTEIN COUPLED RECEPTOR SEB-2"/>
    <property type="match status" value="1"/>
</dbReference>
<dbReference type="Pfam" id="PF02793">
    <property type="entry name" value="HRM"/>
    <property type="match status" value="1"/>
</dbReference>
<dbReference type="OrthoDB" id="6160250at2759"/>
<evidence type="ECO:0000313" key="2">
    <source>
        <dbReference type="EMBL" id="KAG5317079.1"/>
    </source>
</evidence>
<proteinExistence type="predicted"/>
<dbReference type="PANTHER" id="PTHR45620">
    <property type="entry name" value="PDF RECEPTOR-LIKE PROTEIN-RELATED"/>
    <property type="match status" value="1"/>
</dbReference>
<dbReference type="Gene3D" id="4.10.1240.10">
    <property type="entry name" value="GPCR, family 2, extracellular hormone receptor domain"/>
    <property type="match status" value="1"/>
</dbReference>
<dbReference type="InterPro" id="IPR036445">
    <property type="entry name" value="GPCR_2_extracell_dom_sf"/>
</dbReference>
<dbReference type="InterPro" id="IPR017983">
    <property type="entry name" value="GPCR_2_secretin-like_CS"/>
</dbReference>
<dbReference type="Proteomes" id="UP000670152">
    <property type="component" value="Unassembled WGS sequence"/>
</dbReference>
<protein>
    <submittedName>
        <fullName evidence="2">CALCR protein</fullName>
    </submittedName>
</protein>
<organism evidence="2 3">
    <name type="scientific">Acromyrmex heyeri</name>
    <dbReference type="NCBI Taxonomy" id="230685"/>
    <lineage>
        <taxon>Eukaryota</taxon>
        <taxon>Metazoa</taxon>
        <taxon>Ecdysozoa</taxon>
        <taxon>Arthropoda</taxon>
        <taxon>Hexapoda</taxon>
        <taxon>Insecta</taxon>
        <taxon>Pterygota</taxon>
        <taxon>Neoptera</taxon>
        <taxon>Endopterygota</taxon>
        <taxon>Hymenoptera</taxon>
        <taxon>Apocrita</taxon>
        <taxon>Aculeata</taxon>
        <taxon>Formicoidea</taxon>
        <taxon>Formicidae</taxon>
        <taxon>Myrmicinae</taxon>
        <taxon>Acromyrmex</taxon>
    </lineage>
</organism>
<dbReference type="AlphaFoldDB" id="A0A836EMZ6"/>
<keyword evidence="3" id="KW-1185">Reference proteome</keyword>
<dbReference type="GO" id="GO:0008528">
    <property type="term" value="F:G protein-coupled peptide receptor activity"/>
    <property type="evidence" value="ECO:0007669"/>
    <property type="project" value="TreeGrafter"/>
</dbReference>
<dbReference type="SUPFAM" id="SSF111418">
    <property type="entry name" value="Hormone receptor domain"/>
    <property type="match status" value="1"/>
</dbReference>
<dbReference type="InterPro" id="IPR001879">
    <property type="entry name" value="GPCR_2_extracellular_dom"/>
</dbReference>
<dbReference type="GO" id="GO:0007188">
    <property type="term" value="P:adenylate cyclase-modulating G protein-coupled receptor signaling pathway"/>
    <property type="evidence" value="ECO:0007669"/>
    <property type="project" value="TreeGrafter"/>
</dbReference>
<evidence type="ECO:0000259" key="1">
    <source>
        <dbReference type="PROSITE" id="PS50227"/>
    </source>
</evidence>
<dbReference type="InterPro" id="IPR050332">
    <property type="entry name" value="GPCR_2"/>
</dbReference>
<comment type="caution">
    <text evidence="2">The sequence shown here is derived from an EMBL/GenBank/DDBJ whole genome shotgun (WGS) entry which is preliminary data.</text>
</comment>
<reference evidence="2 3" key="1">
    <citation type="submission" date="2020-02" db="EMBL/GenBank/DDBJ databases">
        <title>Relaxed selection underlies rapid genomic changes in the transitions from sociality to social parasitism in ants.</title>
        <authorList>
            <person name="Bi X."/>
        </authorList>
    </citation>
    <scope>NUCLEOTIDE SEQUENCE [LARGE SCALE GENOMIC DNA]</scope>
    <source>
        <strain evidence="2">BGI-DK2014b</strain>
        <tissue evidence="2">Whole body</tissue>
    </source>
</reference>
<accession>A0A836EMZ6</accession>
<dbReference type="GO" id="GO:0005886">
    <property type="term" value="C:plasma membrane"/>
    <property type="evidence" value="ECO:0007669"/>
    <property type="project" value="TreeGrafter"/>
</dbReference>
<dbReference type="SMART" id="SM00008">
    <property type="entry name" value="HormR"/>
    <property type="match status" value="1"/>
</dbReference>